<sequence>MHFTAIAIAFAGLFVPASACGCRSPTDGSHIVSASETCCYQNGADWAGTDCSADSMSESLREYDQCCHGNGLISDCDYPDPIGDIFGS</sequence>
<organism evidence="2 3">
    <name type="scientific">Emericellopsis cladophorae</name>
    <dbReference type="NCBI Taxonomy" id="2686198"/>
    <lineage>
        <taxon>Eukaryota</taxon>
        <taxon>Fungi</taxon>
        <taxon>Dikarya</taxon>
        <taxon>Ascomycota</taxon>
        <taxon>Pezizomycotina</taxon>
        <taxon>Sordariomycetes</taxon>
        <taxon>Hypocreomycetidae</taxon>
        <taxon>Hypocreales</taxon>
        <taxon>Bionectriaceae</taxon>
        <taxon>Emericellopsis</taxon>
    </lineage>
</organism>
<dbReference type="OrthoDB" id="5228648at2759"/>
<reference evidence="2" key="1">
    <citation type="journal article" date="2021" name="J Fungi (Basel)">
        <title>Genomic and Metabolomic Analyses of the Marine Fungus Emericellopsis cladophorae: Insights into Saltwater Adaptability Mechanisms and Its Biosynthetic Potential.</title>
        <authorList>
            <person name="Goncalves M.F.M."/>
            <person name="Hilario S."/>
            <person name="Van de Peer Y."/>
            <person name="Esteves A.C."/>
            <person name="Alves A."/>
        </authorList>
    </citation>
    <scope>NUCLEOTIDE SEQUENCE</scope>
    <source>
        <strain evidence="2">MUM 19.33</strain>
    </source>
</reference>
<dbReference type="RefSeq" id="XP_051360237.1">
    <property type="nucleotide sequence ID" value="XM_051508622.1"/>
</dbReference>
<dbReference type="EMBL" id="JAGIXG020000047">
    <property type="protein sequence ID" value="KAI6779381.1"/>
    <property type="molecule type" value="Genomic_DNA"/>
</dbReference>
<keyword evidence="3" id="KW-1185">Reference proteome</keyword>
<evidence type="ECO:0000256" key="1">
    <source>
        <dbReference type="SAM" id="SignalP"/>
    </source>
</evidence>
<accession>A0A9P9XWZ6</accession>
<reference evidence="2" key="2">
    <citation type="submission" date="2022-07" db="EMBL/GenBank/DDBJ databases">
        <authorList>
            <person name="Goncalves M.F.M."/>
            <person name="Hilario S."/>
            <person name="Van De Peer Y."/>
            <person name="Esteves A.C."/>
            <person name="Alves A."/>
        </authorList>
    </citation>
    <scope>NUCLEOTIDE SEQUENCE</scope>
    <source>
        <strain evidence="2">MUM 19.33</strain>
    </source>
</reference>
<comment type="caution">
    <text evidence="2">The sequence shown here is derived from an EMBL/GenBank/DDBJ whole genome shotgun (WGS) entry which is preliminary data.</text>
</comment>
<feature type="chain" id="PRO_5040145406" evidence="1">
    <location>
        <begin position="20"/>
        <end position="88"/>
    </location>
</feature>
<gene>
    <name evidence="2" type="ORF">J7T54_005195</name>
</gene>
<evidence type="ECO:0000313" key="2">
    <source>
        <dbReference type="EMBL" id="KAI6779381.1"/>
    </source>
</evidence>
<dbReference type="GeneID" id="75831680"/>
<keyword evidence="1" id="KW-0732">Signal</keyword>
<feature type="signal peptide" evidence="1">
    <location>
        <begin position="1"/>
        <end position="19"/>
    </location>
</feature>
<proteinExistence type="predicted"/>
<dbReference type="Proteomes" id="UP001055219">
    <property type="component" value="Unassembled WGS sequence"/>
</dbReference>
<name>A0A9P9XWZ6_9HYPO</name>
<evidence type="ECO:0000313" key="3">
    <source>
        <dbReference type="Proteomes" id="UP001055219"/>
    </source>
</evidence>
<dbReference type="AlphaFoldDB" id="A0A9P9XWZ6"/>
<protein>
    <submittedName>
        <fullName evidence="2">Uncharacterized protein</fullName>
    </submittedName>
</protein>